<evidence type="ECO:0000313" key="3">
    <source>
        <dbReference type="Proteomes" id="UP000178930"/>
    </source>
</evidence>
<name>A0A1G1XSW1_9BACT</name>
<organism evidence="2 3">
    <name type="scientific">Candidatus Buchananbacteria bacterium RIFCSPHIGHO2_01_FULL_39_14</name>
    <dbReference type="NCBI Taxonomy" id="1797532"/>
    <lineage>
        <taxon>Bacteria</taxon>
        <taxon>Candidatus Buchananiibacteriota</taxon>
    </lineage>
</organism>
<dbReference type="EMBL" id="MHIB01000045">
    <property type="protein sequence ID" value="OGY43061.1"/>
    <property type="molecule type" value="Genomic_DNA"/>
</dbReference>
<proteinExistence type="predicted"/>
<evidence type="ECO:0000313" key="2">
    <source>
        <dbReference type="EMBL" id="OGY43061.1"/>
    </source>
</evidence>
<keyword evidence="1" id="KW-1133">Transmembrane helix</keyword>
<keyword evidence="1" id="KW-0472">Membrane</keyword>
<dbReference type="Pfam" id="PF18926">
    <property type="entry name" value="DUF5676"/>
    <property type="match status" value="1"/>
</dbReference>
<gene>
    <name evidence="2" type="ORF">A2729_03790</name>
</gene>
<sequence>MIKVENKHYCQINTQGFALATAGVMAIIYLLCTLVVALWPNLALQLFGSLIHLVNLEKAVDIRLTSAGFISGLLQAVIYTYIGAWLVAWLHNKFCQAK</sequence>
<keyword evidence="1" id="KW-0812">Transmembrane</keyword>
<dbReference type="STRING" id="1797532.A2729_03790"/>
<dbReference type="InterPro" id="IPR044020">
    <property type="entry name" value="DUF5676"/>
</dbReference>
<comment type="caution">
    <text evidence="2">The sequence shown here is derived from an EMBL/GenBank/DDBJ whole genome shotgun (WGS) entry which is preliminary data.</text>
</comment>
<accession>A0A1G1XSW1</accession>
<evidence type="ECO:0000256" key="1">
    <source>
        <dbReference type="SAM" id="Phobius"/>
    </source>
</evidence>
<dbReference type="Proteomes" id="UP000178930">
    <property type="component" value="Unassembled WGS sequence"/>
</dbReference>
<feature type="transmembrane region" description="Helical" evidence="1">
    <location>
        <begin position="16"/>
        <end position="39"/>
    </location>
</feature>
<dbReference type="AlphaFoldDB" id="A0A1G1XSW1"/>
<feature type="transmembrane region" description="Helical" evidence="1">
    <location>
        <begin position="69"/>
        <end position="90"/>
    </location>
</feature>
<protein>
    <submittedName>
        <fullName evidence="2">Uncharacterized protein</fullName>
    </submittedName>
</protein>
<reference evidence="2 3" key="1">
    <citation type="journal article" date="2016" name="Nat. Commun.">
        <title>Thousands of microbial genomes shed light on interconnected biogeochemical processes in an aquifer system.</title>
        <authorList>
            <person name="Anantharaman K."/>
            <person name="Brown C.T."/>
            <person name="Hug L.A."/>
            <person name="Sharon I."/>
            <person name="Castelle C.J."/>
            <person name="Probst A.J."/>
            <person name="Thomas B.C."/>
            <person name="Singh A."/>
            <person name="Wilkins M.J."/>
            <person name="Karaoz U."/>
            <person name="Brodie E.L."/>
            <person name="Williams K.H."/>
            <person name="Hubbard S.S."/>
            <person name="Banfield J.F."/>
        </authorList>
    </citation>
    <scope>NUCLEOTIDE SEQUENCE [LARGE SCALE GENOMIC DNA]</scope>
</reference>